<evidence type="ECO:0000256" key="9">
    <source>
        <dbReference type="RuleBase" id="RU366031"/>
    </source>
</evidence>
<dbReference type="GO" id="GO:0004852">
    <property type="term" value="F:uroporphyrinogen-III synthase activity"/>
    <property type="evidence" value="ECO:0007669"/>
    <property type="project" value="UniProtKB-UniRule"/>
</dbReference>
<gene>
    <name evidence="11" type="ORF">AZF04_05820</name>
</gene>
<dbReference type="AlphaFoldDB" id="A0A162ECL3"/>
<keyword evidence="5 9" id="KW-0627">Porphyrin biosynthesis</keyword>
<evidence type="ECO:0000256" key="1">
    <source>
        <dbReference type="ARBA" id="ARBA00004772"/>
    </source>
</evidence>
<comment type="similarity">
    <text evidence="2 9">Belongs to the uroporphyrinogen-III synthase family.</text>
</comment>
<dbReference type="STRING" id="519424.AZF04_05820"/>
<comment type="function">
    <text evidence="6 9">Catalyzes cyclization of the linear tetrapyrrole, hydroxymethylbilane, to the macrocyclic uroporphyrinogen III.</text>
</comment>
<proteinExistence type="inferred from homology"/>
<evidence type="ECO:0000256" key="3">
    <source>
        <dbReference type="ARBA" id="ARBA00013109"/>
    </source>
</evidence>
<dbReference type="EC" id="4.2.1.75" evidence="3 9"/>
<dbReference type="InterPro" id="IPR036108">
    <property type="entry name" value="4pyrrol_syn_uPrphyn_synt_sf"/>
</dbReference>
<dbReference type="Proteomes" id="UP000075806">
    <property type="component" value="Unassembled WGS sequence"/>
</dbReference>
<dbReference type="UniPathway" id="UPA00251">
    <property type="reaction ID" value="UER00320"/>
</dbReference>
<organism evidence="11 12">
    <name type="scientific">Alkalihalobacillus trypoxylicola</name>
    <dbReference type="NCBI Taxonomy" id="519424"/>
    <lineage>
        <taxon>Bacteria</taxon>
        <taxon>Bacillati</taxon>
        <taxon>Bacillota</taxon>
        <taxon>Bacilli</taxon>
        <taxon>Bacillales</taxon>
        <taxon>Bacillaceae</taxon>
        <taxon>Alkalihalobacillus</taxon>
    </lineage>
</organism>
<dbReference type="GO" id="GO:0006780">
    <property type="term" value="P:uroporphyrinogen III biosynthetic process"/>
    <property type="evidence" value="ECO:0007669"/>
    <property type="project" value="UniProtKB-UniRule"/>
</dbReference>
<dbReference type="PANTHER" id="PTHR38042">
    <property type="entry name" value="UROPORPHYRINOGEN-III SYNTHASE, CHLOROPLASTIC"/>
    <property type="match status" value="1"/>
</dbReference>
<evidence type="ECO:0000256" key="7">
    <source>
        <dbReference type="ARBA" id="ARBA00040167"/>
    </source>
</evidence>
<feature type="domain" description="Tetrapyrrole biosynthesis uroporphyrinogen III synthase" evidence="10">
    <location>
        <begin position="17"/>
        <end position="241"/>
    </location>
</feature>
<evidence type="ECO:0000256" key="8">
    <source>
        <dbReference type="ARBA" id="ARBA00048617"/>
    </source>
</evidence>
<comment type="caution">
    <text evidence="11">The sequence shown here is derived from an EMBL/GenBank/DDBJ whole genome shotgun (WGS) entry which is preliminary data.</text>
</comment>
<comment type="pathway">
    <text evidence="1 9">Porphyrin-containing compound metabolism; protoporphyrin-IX biosynthesis; coproporphyrinogen-III from 5-aminolevulinate: step 3/4.</text>
</comment>
<protein>
    <recommendedName>
        <fullName evidence="7 9">Uroporphyrinogen-III synthase</fullName>
        <ecNumber evidence="3 9">4.2.1.75</ecNumber>
    </recommendedName>
</protein>
<dbReference type="OrthoDB" id="9815856at2"/>
<dbReference type="InterPro" id="IPR039793">
    <property type="entry name" value="UROS/Hem4"/>
</dbReference>
<dbReference type="SUPFAM" id="SSF69618">
    <property type="entry name" value="HemD-like"/>
    <property type="match status" value="1"/>
</dbReference>
<dbReference type="InterPro" id="IPR003754">
    <property type="entry name" value="4pyrrol_synth_uPrphyn_synth"/>
</dbReference>
<dbReference type="Pfam" id="PF02602">
    <property type="entry name" value="HEM4"/>
    <property type="match status" value="1"/>
</dbReference>
<dbReference type="CDD" id="cd06578">
    <property type="entry name" value="HemD"/>
    <property type="match status" value="1"/>
</dbReference>
<comment type="catalytic activity">
    <reaction evidence="8 9">
        <text>hydroxymethylbilane = uroporphyrinogen III + H2O</text>
        <dbReference type="Rhea" id="RHEA:18965"/>
        <dbReference type="ChEBI" id="CHEBI:15377"/>
        <dbReference type="ChEBI" id="CHEBI:57308"/>
        <dbReference type="ChEBI" id="CHEBI:57845"/>
        <dbReference type="EC" id="4.2.1.75"/>
    </reaction>
</comment>
<evidence type="ECO:0000313" key="12">
    <source>
        <dbReference type="Proteomes" id="UP000075806"/>
    </source>
</evidence>
<evidence type="ECO:0000256" key="5">
    <source>
        <dbReference type="ARBA" id="ARBA00023244"/>
    </source>
</evidence>
<keyword evidence="12" id="KW-1185">Reference proteome</keyword>
<reference evidence="11" key="1">
    <citation type="submission" date="2016-02" db="EMBL/GenBank/DDBJ databases">
        <title>Genome sequence of Bacillus trypoxylicola KCTC 13244(T).</title>
        <authorList>
            <person name="Jeong H."/>
            <person name="Park S.-H."/>
            <person name="Choi S.-K."/>
        </authorList>
    </citation>
    <scope>NUCLEOTIDE SEQUENCE [LARGE SCALE GENOMIC DNA]</scope>
    <source>
        <strain evidence="11">KCTC 13244</strain>
    </source>
</reference>
<dbReference type="Gene3D" id="3.40.50.10090">
    <property type="match status" value="2"/>
</dbReference>
<evidence type="ECO:0000256" key="6">
    <source>
        <dbReference type="ARBA" id="ARBA00037589"/>
    </source>
</evidence>
<evidence type="ECO:0000259" key="10">
    <source>
        <dbReference type="Pfam" id="PF02602"/>
    </source>
</evidence>
<sequence length="257" mass="29434">MIGKQIIVTRAKGQSQEFIKQLEKYSFQTIEWPLISFEKLALKEAELTYLKNVTSFDWLVFTSANGVHFFMEAIGSLGVTITQWPKVAAVGKKTSDVLLSYHVNVDLKPEEFVAEELLAELKKKVFEGSKVLLARGKRGRPLIREDLLHNGVKVVDLLLYDTVLPKESLEQFHEMNIVDEVLFTFTSSSTVHHFMKVVDHFQINVEQKTWKFACLGPITKKTCLDYGLTVVVQPSSYTVQDFAKAIVHYYLEEENQR</sequence>
<evidence type="ECO:0000313" key="11">
    <source>
        <dbReference type="EMBL" id="KYG32283.1"/>
    </source>
</evidence>
<dbReference type="GO" id="GO:0006782">
    <property type="term" value="P:protoporphyrinogen IX biosynthetic process"/>
    <property type="evidence" value="ECO:0007669"/>
    <property type="project" value="UniProtKB-UniRule"/>
</dbReference>
<keyword evidence="4 9" id="KW-0456">Lyase</keyword>
<name>A0A162ECL3_9BACI</name>
<accession>A0A162ECL3</accession>
<evidence type="ECO:0000256" key="2">
    <source>
        <dbReference type="ARBA" id="ARBA00008133"/>
    </source>
</evidence>
<dbReference type="RefSeq" id="WP_061948563.1">
    <property type="nucleotide sequence ID" value="NZ_LTAO01000012.1"/>
</dbReference>
<dbReference type="PANTHER" id="PTHR38042:SF1">
    <property type="entry name" value="UROPORPHYRINOGEN-III SYNTHASE, CHLOROPLASTIC"/>
    <property type="match status" value="1"/>
</dbReference>
<dbReference type="EMBL" id="LTAO01000012">
    <property type="protein sequence ID" value="KYG32283.1"/>
    <property type="molecule type" value="Genomic_DNA"/>
</dbReference>
<evidence type="ECO:0000256" key="4">
    <source>
        <dbReference type="ARBA" id="ARBA00023239"/>
    </source>
</evidence>